<protein>
    <submittedName>
        <fullName evidence="2">Glyoxalase</fullName>
    </submittedName>
</protein>
<accession>A0A6N7LLK1</accession>
<dbReference type="InterPro" id="IPR037523">
    <property type="entry name" value="VOC_core"/>
</dbReference>
<dbReference type="PANTHER" id="PTHR39175:SF1">
    <property type="entry name" value="FAMILY PROTEIN, PUTATIVE (AFU_ORTHOLOGUE AFUA_3G15060)-RELATED"/>
    <property type="match status" value="1"/>
</dbReference>
<name>A0A6N7LLK1_SINTE</name>
<dbReference type="Gene3D" id="3.10.180.10">
    <property type="entry name" value="2,3-Dihydroxybiphenyl 1,2-Dioxygenase, domain 1"/>
    <property type="match status" value="1"/>
</dbReference>
<reference evidence="2 3" key="1">
    <citation type="journal article" date="2013" name="Genome Biol.">
        <title>Comparative genomics of the core and accessory genomes of 48 Sinorhizobium strains comprising five genospecies.</title>
        <authorList>
            <person name="Sugawara M."/>
            <person name="Epstein B."/>
            <person name="Badgley B.D."/>
            <person name="Unno T."/>
            <person name="Xu L."/>
            <person name="Reese J."/>
            <person name="Gyaneshwar P."/>
            <person name="Denny R."/>
            <person name="Mudge J."/>
            <person name="Bharti A.K."/>
            <person name="Farmer A.D."/>
            <person name="May G.D."/>
            <person name="Woodward J.E."/>
            <person name="Medigue C."/>
            <person name="Vallenet D."/>
            <person name="Lajus A."/>
            <person name="Rouy Z."/>
            <person name="Martinez-Vaz B."/>
            <person name="Tiffin P."/>
            <person name="Young N.D."/>
            <person name="Sadowsky M.J."/>
        </authorList>
    </citation>
    <scope>NUCLEOTIDE SEQUENCE [LARGE SCALE GENOMIC DNA]</scope>
    <source>
        <strain evidence="2 3">USDA4894</strain>
    </source>
</reference>
<dbReference type="PANTHER" id="PTHR39175">
    <property type="entry name" value="FAMILY PROTEIN, PUTATIVE (AFU_ORTHOLOGUE AFUA_3G15060)-RELATED"/>
    <property type="match status" value="1"/>
</dbReference>
<dbReference type="PROSITE" id="PS51819">
    <property type="entry name" value="VOC"/>
    <property type="match status" value="1"/>
</dbReference>
<dbReference type="RefSeq" id="WP_153442506.1">
    <property type="nucleotide sequence ID" value="NZ_CP121659.1"/>
</dbReference>
<evidence type="ECO:0000313" key="3">
    <source>
        <dbReference type="Proteomes" id="UP000439983"/>
    </source>
</evidence>
<organism evidence="2 3">
    <name type="scientific">Sinorhizobium terangae</name>
    <dbReference type="NCBI Taxonomy" id="110322"/>
    <lineage>
        <taxon>Bacteria</taxon>
        <taxon>Pseudomonadati</taxon>
        <taxon>Pseudomonadota</taxon>
        <taxon>Alphaproteobacteria</taxon>
        <taxon>Hyphomicrobiales</taxon>
        <taxon>Rhizobiaceae</taxon>
        <taxon>Sinorhizobium/Ensifer group</taxon>
        <taxon>Sinorhizobium</taxon>
    </lineage>
</organism>
<dbReference type="SUPFAM" id="SSF54593">
    <property type="entry name" value="Glyoxalase/Bleomycin resistance protein/Dihydroxybiphenyl dioxygenase"/>
    <property type="match status" value="1"/>
</dbReference>
<dbReference type="Proteomes" id="UP000439983">
    <property type="component" value="Unassembled WGS sequence"/>
</dbReference>
<dbReference type="InterPro" id="IPR004360">
    <property type="entry name" value="Glyas_Fos-R_dOase_dom"/>
</dbReference>
<gene>
    <name evidence="2" type="ORF">GHK62_29600</name>
</gene>
<dbReference type="EMBL" id="WITC01000124">
    <property type="protein sequence ID" value="MQX18741.1"/>
    <property type="molecule type" value="Genomic_DNA"/>
</dbReference>
<dbReference type="Pfam" id="PF00903">
    <property type="entry name" value="Glyoxalase"/>
    <property type="match status" value="1"/>
</dbReference>
<dbReference type="AlphaFoldDB" id="A0A6N7LLK1"/>
<proteinExistence type="predicted"/>
<dbReference type="OrthoDB" id="9813630at2"/>
<sequence>MSAAGIVIGIDHVQLAMPEGGEGEARRFYSGLLGIPEVPKPSNLAARGGCWFERPGLKVHLGVEKDFSPAGKAHPAFIVDDLFALIARLEAAGFQVTEDELLAGFVRRYVRDPFGNRIELMQPLD</sequence>
<evidence type="ECO:0000313" key="2">
    <source>
        <dbReference type="EMBL" id="MQX18741.1"/>
    </source>
</evidence>
<feature type="domain" description="VOC" evidence="1">
    <location>
        <begin position="9"/>
        <end position="123"/>
    </location>
</feature>
<dbReference type="InterPro" id="IPR029068">
    <property type="entry name" value="Glyas_Bleomycin-R_OHBP_Dase"/>
</dbReference>
<evidence type="ECO:0000259" key="1">
    <source>
        <dbReference type="PROSITE" id="PS51819"/>
    </source>
</evidence>
<keyword evidence="3" id="KW-1185">Reference proteome</keyword>
<comment type="caution">
    <text evidence="2">The sequence shown here is derived from an EMBL/GenBank/DDBJ whole genome shotgun (WGS) entry which is preliminary data.</text>
</comment>